<dbReference type="EMBL" id="CYRY02023145">
    <property type="protein sequence ID" value="VCW97811.1"/>
    <property type="molecule type" value="Genomic_DNA"/>
</dbReference>
<reference evidence="2 3" key="1">
    <citation type="submission" date="2018-10" db="EMBL/GenBank/DDBJ databases">
        <authorList>
            <person name="Ekblom R."/>
            <person name="Jareborg N."/>
        </authorList>
    </citation>
    <scope>NUCLEOTIDE SEQUENCE [LARGE SCALE GENOMIC DNA]</scope>
    <source>
        <tissue evidence="2">Muscle</tissue>
    </source>
</reference>
<evidence type="ECO:0000256" key="1">
    <source>
        <dbReference type="SAM" id="MobiDB-lite"/>
    </source>
</evidence>
<protein>
    <submittedName>
        <fullName evidence="2">Uncharacterized protein</fullName>
    </submittedName>
</protein>
<feature type="region of interest" description="Disordered" evidence="1">
    <location>
        <begin position="1"/>
        <end position="26"/>
    </location>
</feature>
<sequence length="119" mass="12898">MLPLRSQRRSLEARSRLSPCGTSSHSGSAFPVGCLHGEGGLVTFHSVFYLCPSCQSSFGVHQEGKAVPYTVLHLLQHRRAPERFAEQGAQSGVQGECSDALGGIQFTKVLCLSLLWIIK</sequence>
<evidence type="ECO:0000313" key="3">
    <source>
        <dbReference type="Proteomes" id="UP000269945"/>
    </source>
</evidence>
<proteinExistence type="predicted"/>
<gene>
    <name evidence="2" type="ORF">BN2614_LOCUS6</name>
</gene>
<keyword evidence="3" id="KW-1185">Reference proteome</keyword>
<dbReference type="AlphaFoldDB" id="A0A9X9Q2B0"/>
<comment type="caution">
    <text evidence="2">The sequence shown here is derived from an EMBL/GenBank/DDBJ whole genome shotgun (WGS) entry which is preliminary data.</text>
</comment>
<name>A0A9X9Q2B0_GULGU</name>
<dbReference type="Proteomes" id="UP000269945">
    <property type="component" value="Unassembled WGS sequence"/>
</dbReference>
<organism evidence="2 3">
    <name type="scientific">Gulo gulo</name>
    <name type="common">Wolverine</name>
    <name type="synonym">Gluton</name>
    <dbReference type="NCBI Taxonomy" id="48420"/>
    <lineage>
        <taxon>Eukaryota</taxon>
        <taxon>Metazoa</taxon>
        <taxon>Chordata</taxon>
        <taxon>Craniata</taxon>
        <taxon>Vertebrata</taxon>
        <taxon>Euteleostomi</taxon>
        <taxon>Mammalia</taxon>
        <taxon>Eutheria</taxon>
        <taxon>Laurasiatheria</taxon>
        <taxon>Carnivora</taxon>
        <taxon>Caniformia</taxon>
        <taxon>Musteloidea</taxon>
        <taxon>Mustelidae</taxon>
        <taxon>Guloninae</taxon>
        <taxon>Gulo</taxon>
    </lineage>
</organism>
<evidence type="ECO:0000313" key="2">
    <source>
        <dbReference type="EMBL" id="VCW97811.1"/>
    </source>
</evidence>
<accession>A0A9X9Q2B0</accession>